<dbReference type="Pfam" id="PF13581">
    <property type="entry name" value="HATPase_c_2"/>
    <property type="match status" value="1"/>
</dbReference>
<dbReference type="InterPro" id="IPR003594">
    <property type="entry name" value="HATPase_dom"/>
</dbReference>
<dbReference type="AlphaFoldDB" id="A0A5D0MI79"/>
<comment type="caution">
    <text evidence="3">The sequence shown here is derived from an EMBL/GenBank/DDBJ whole genome shotgun (WGS) entry which is preliminary data.</text>
</comment>
<feature type="domain" description="Histidine kinase/HSP90-like ATPase" evidence="2">
    <location>
        <begin position="7"/>
        <end position="137"/>
    </location>
</feature>
<sequence length="141" mass="16507">MDFSLILPAKYKYLQLIRIYVVQILENAGIDQDIIDDIRNIIGEASSNVVKHAYNNIEDAEKTIEINIDIKKKNIIIEIIDRGKGFETNYLENLTQAEIKKKLDKRNKGGWGLYLIKKISDKVEFEINPYEKNVIRVYKKY</sequence>
<dbReference type="GO" id="GO:0004674">
    <property type="term" value="F:protein serine/threonine kinase activity"/>
    <property type="evidence" value="ECO:0007669"/>
    <property type="project" value="UniProtKB-KW"/>
</dbReference>
<evidence type="ECO:0000313" key="4">
    <source>
        <dbReference type="Proteomes" id="UP000324143"/>
    </source>
</evidence>
<dbReference type="Proteomes" id="UP000324143">
    <property type="component" value="Unassembled WGS sequence"/>
</dbReference>
<accession>A0A5D0MI79</accession>
<keyword evidence="1" id="KW-0723">Serine/threonine-protein kinase</keyword>
<evidence type="ECO:0000259" key="2">
    <source>
        <dbReference type="Pfam" id="PF13581"/>
    </source>
</evidence>
<dbReference type="SUPFAM" id="SSF55874">
    <property type="entry name" value="ATPase domain of HSP90 chaperone/DNA topoisomerase II/histidine kinase"/>
    <property type="match status" value="1"/>
</dbReference>
<dbReference type="PANTHER" id="PTHR35526:SF3">
    <property type="entry name" value="ANTI-SIGMA-F FACTOR RSBW"/>
    <property type="match status" value="1"/>
</dbReference>
<reference evidence="3" key="1">
    <citation type="submission" date="2019-08" db="EMBL/GenBank/DDBJ databases">
        <title>Genomic characterization of a novel candidate phylum (ARYD3) from a high temperature, high salinity tertiary oil reservoir in north central Oklahoma, USA.</title>
        <authorList>
            <person name="Youssef N.H."/>
            <person name="Yadav A."/>
            <person name="Elshahed M.S."/>
        </authorList>
    </citation>
    <scope>NUCLEOTIDE SEQUENCE [LARGE SCALE GENOMIC DNA]</scope>
    <source>
        <strain evidence="3">ARYD3</strain>
    </source>
</reference>
<dbReference type="Gene3D" id="3.30.565.10">
    <property type="entry name" value="Histidine kinase-like ATPase, C-terminal domain"/>
    <property type="match status" value="1"/>
</dbReference>
<evidence type="ECO:0000256" key="1">
    <source>
        <dbReference type="ARBA" id="ARBA00022527"/>
    </source>
</evidence>
<protein>
    <submittedName>
        <fullName evidence="3">ATP-binding protein</fullName>
    </submittedName>
</protein>
<name>A0A5D0MI79_9BACT</name>
<dbReference type="PANTHER" id="PTHR35526">
    <property type="entry name" value="ANTI-SIGMA-F FACTOR RSBW-RELATED"/>
    <property type="match status" value="1"/>
</dbReference>
<keyword evidence="4" id="KW-1185">Reference proteome</keyword>
<keyword evidence="3" id="KW-0067">ATP-binding</keyword>
<keyword evidence="1" id="KW-0418">Kinase</keyword>
<dbReference type="InterPro" id="IPR050267">
    <property type="entry name" value="Anti-sigma-factor_SerPK"/>
</dbReference>
<keyword evidence="3" id="KW-0547">Nucleotide-binding</keyword>
<evidence type="ECO:0000313" key="3">
    <source>
        <dbReference type="EMBL" id="TYB31625.1"/>
    </source>
</evidence>
<dbReference type="EMBL" id="VSIX01000032">
    <property type="protein sequence ID" value="TYB31625.1"/>
    <property type="molecule type" value="Genomic_DNA"/>
</dbReference>
<dbReference type="InterPro" id="IPR036890">
    <property type="entry name" value="HATPase_C_sf"/>
</dbReference>
<gene>
    <name evidence="3" type="ORF">FXF47_03240</name>
</gene>
<keyword evidence="1" id="KW-0808">Transferase</keyword>
<organism evidence="3 4">
    <name type="scientific">Candidatus Mcinerneyibacterium aminivorans</name>
    <dbReference type="NCBI Taxonomy" id="2703815"/>
    <lineage>
        <taxon>Bacteria</taxon>
        <taxon>Candidatus Macinerneyibacteriota</taxon>
        <taxon>Candidatus Mcinerneyibacteria</taxon>
        <taxon>Candidatus Mcinerneyibacteriales</taxon>
        <taxon>Candidatus Mcinerneyibacteriaceae</taxon>
        <taxon>Candidatus Mcinerneyibacterium</taxon>
    </lineage>
</organism>
<proteinExistence type="predicted"/>
<dbReference type="GO" id="GO:0005524">
    <property type="term" value="F:ATP binding"/>
    <property type="evidence" value="ECO:0007669"/>
    <property type="project" value="UniProtKB-KW"/>
</dbReference>